<proteinExistence type="predicted"/>
<dbReference type="HOGENOM" id="CLU_1482330_0_0_1"/>
<dbReference type="AlphaFoldDB" id="A0A0A1UMK1"/>
<organism evidence="1 2">
    <name type="scientific">Metarhizium robertsii</name>
    <dbReference type="NCBI Taxonomy" id="568076"/>
    <lineage>
        <taxon>Eukaryota</taxon>
        <taxon>Fungi</taxon>
        <taxon>Dikarya</taxon>
        <taxon>Ascomycota</taxon>
        <taxon>Pezizomycotina</taxon>
        <taxon>Sordariomycetes</taxon>
        <taxon>Hypocreomycetidae</taxon>
        <taxon>Hypocreales</taxon>
        <taxon>Clavicipitaceae</taxon>
        <taxon>Metarhizium</taxon>
    </lineage>
</organism>
<accession>A0A0A1UMK1</accession>
<gene>
    <name evidence="1" type="ORF">X797_011221</name>
</gene>
<protein>
    <submittedName>
        <fullName evidence="1">Uncharacterized protein</fullName>
    </submittedName>
</protein>
<evidence type="ECO:0000313" key="1">
    <source>
        <dbReference type="EMBL" id="EXU95706.1"/>
    </source>
</evidence>
<dbReference type="Proteomes" id="UP000030151">
    <property type="component" value="Unassembled WGS sequence"/>
</dbReference>
<sequence>MHPVNVMLRCIVRALYQTEHVVIVELLIRYKRLTAREMADHLRLPQVELSKKCDDLCSEFLISSQIHEASGKPRYYIDFKTAMFAVGARLKGDREDFRREKGPHGRTGHGVSKLRSQIGYEQALLPSWRGRLCMPQMQQDVRARLNARFLRRGGCSHNPGRPEFLFPSFKGGRRSIQGRVPR</sequence>
<name>A0A0A1UMK1_9HYPO</name>
<reference evidence="1 2" key="1">
    <citation type="submission" date="2014-02" db="EMBL/GenBank/DDBJ databases">
        <title>The genome sequence of the entomopathogenic fungus Metarhizium robertsii ARSEF 2575.</title>
        <authorList>
            <person name="Giuliano Garisto Donzelli B."/>
            <person name="Roe B.A."/>
            <person name="Macmil S.L."/>
            <person name="Krasnoff S.B."/>
            <person name="Gibson D.M."/>
        </authorList>
    </citation>
    <scope>NUCLEOTIDE SEQUENCE [LARGE SCALE GENOMIC DNA]</scope>
    <source>
        <strain evidence="1 2">ARSEF 2575</strain>
    </source>
</reference>
<evidence type="ECO:0000313" key="2">
    <source>
        <dbReference type="Proteomes" id="UP000030151"/>
    </source>
</evidence>
<dbReference type="EMBL" id="JELW01000068">
    <property type="protein sequence ID" value="EXU95706.1"/>
    <property type="molecule type" value="Genomic_DNA"/>
</dbReference>
<comment type="caution">
    <text evidence="1">The sequence shown here is derived from an EMBL/GenBank/DDBJ whole genome shotgun (WGS) entry which is preliminary data.</text>
</comment>